<dbReference type="Proteomes" id="UP001212602">
    <property type="component" value="Unassembled WGS sequence"/>
</dbReference>
<keyword evidence="2" id="KW-1185">Reference proteome</keyword>
<dbReference type="InterPro" id="IPR003737">
    <property type="entry name" value="GlcNAc_PI_deacetylase-related"/>
</dbReference>
<dbReference type="SUPFAM" id="SSF102588">
    <property type="entry name" value="LmbE-like"/>
    <property type="match status" value="1"/>
</dbReference>
<dbReference type="PANTHER" id="PTHR12993:SF29">
    <property type="entry name" value="BLR3841 PROTEIN"/>
    <property type="match status" value="1"/>
</dbReference>
<proteinExistence type="predicted"/>
<dbReference type="GO" id="GO:0016811">
    <property type="term" value="F:hydrolase activity, acting on carbon-nitrogen (but not peptide) bonds, in linear amides"/>
    <property type="evidence" value="ECO:0007669"/>
    <property type="project" value="TreeGrafter"/>
</dbReference>
<evidence type="ECO:0000313" key="2">
    <source>
        <dbReference type="Proteomes" id="UP001212602"/>
    </source>
</evidence>
<dbReference type="Pfam" id="PF02585">
    <property type="entry name" value="PIG-L"/>
    <property type="match status" value="1"/>
</dbReference>
<dbReference type="AlphaFoldDB" id="A0AAE3N6V5"/>
<accession>A0AAE3N6V5</accession>
<reference evidence="1" key="1">
    <citation type="submission" date="2023-01" db="EMBL/GenBank/DDBJ databases">
        <title>Xenophilus mangrovi sp. nov., isolated from soil of Mangrove nature reserve.</title>
        <authorList>
            <person name="Xu S."/>
            <person name="Liu Z."/>
            <person name="Xu Y."/>
        </authorList>
    </citation>
    <scope>NUCLEOTIDE SEQUENCE</scope>
    <source>
        <strain evidence="1">YW8</strain>
    </source>
</reference>
<dbReference type="EMBL" id="JAQIPB010000001">
    <property type="protein sequence ID" value="MDA7415032.1"/>
    <property type="molecule type" value="Genomic_DNA"/>
</dbReference>
<dbReference type="Gene3D" id="3.40.50.10320">
    <property type="entry name" value="LmbE-like"/>
    <property type="match status" value="1"/>
</dbReference>
<comment type="caution">
    <text evidence="1">The sequence shown here is derived from an EMBL/GenBank/DDBJ whole genome shotgun (WGS) entry which is preliminary data.</text>
</comment>
<dbReference type="InterPro" id="IPR024078">
    <property type="entry name" value="LmbE-like_dom_sf"/>
</dbReference>
<organism evidence="1 2">
    <name type="scientific">Xenophilus arseniciresistens</name>
    <dbReference type="NCBI Taxonomy" id="1283306"/>
    <lineage>
        <taxon>Bacteria</taxon>
        <taxon>Pseudomonadati</taxon>
        <taxon>Pseudomonadota</taxon>
        <taxon>Betaproteobacteria</taxon>
        <taxon>Burkholderiales</taxon>
        <taxon>Comamonadaceae</taxon>
        <taxon>Xenophilus</taxon>
    </lineage>
</organism>
<gene>
    <name evidence="1" type="ORF">PGB34_01520</name>
</gene>
<dbReference type="RefSeq" id="WP_271426301.1">
    <property type="nucleotide sequence ID" value="NZ_JAQIPB010000001.1"/>
</dbReference>
<name>A0AAE3N6V5_9BURK</name>
<evidence type="ECO:0000313" key="1">
    <source>
        <dbReference type="EMBL" id="MDA7415032.1"/>
    </source>
</evidence>
<dbReference type="PANTHER" id="PTHR12993">
    <property type="entry name" value="N-ACETYLGLUCOSAMINYL-PHOSPHATIDYLINOSITOL DE-N-ACETYLASE-RELATED"/>
    <property type="match status" value="1"/>
</dbReference>
<sequence length="249" mass="26926">MDRFIHAGQATPEARWLACEALRTAPAIHAAELVPAGHRAVVLAPHPDDEVLAVGGLIRQLARLQRTLCVLAVTDGEASHPGSSCWPAGRLAATRAREQGRALRVLGVPAPVQRLGFPDGGVAPRQQALAEALRRLLQPNDIVFTTWRLDGHPDHEATGAACADATARCGAQCVEVPVWGWHWSRPEDAPMPWPRARRLALDAQDLRAKQLALRAFRTQLRPDPSTGAAPILDAASRARAARPFELLFV</sequence>
<protein>
    <submittedName>
        <fullName evidence="1">PIG-L family deacetylase</fullName>
    </submittedName>
</protein>